<evidence type="ECO:0000259" key="1">
    <source>
        <dbReference type="Pfam" id="PF01471"/>
    </source>
</evidence>
<organism evidence="3">
    <name type="scientific">Myoviridae sp. ctnzH2</name>
    <dbReference type="NCBI Taxonomy" id="2827707"/>
    <lineage>
        <taxon>Viruses</taxon>
        <taxon>Duplodnaviria</taxon>
        <taxon>Heunggongvirae</taxon>
        <taxon>Uroviricota</taxon>
        <taxon>Caudoviricetes</taxon>
    </lineage>
</organism>
<dbReference type="Pfam" id="PF13539">
    <property type="entry name" value="Peptidase_M15_4"/>
    <property type="match status" value="1"/>
</dbReference>
<proteinExistence type="predicted"/>
<dbReference type="Gene3D" id="1.10.101.10">
    <property type="entry name" value="PGBD-like superfamily/PGBD"/>
    <property type="match status" value="1"/>
</dbReference>
<feature type="domain" description="Peptidoglycan binding-like" evidence="1">
    <location>
        <begin position="200"/>
        <end position="235"/>
    </location>
</feature>
<dbReference type="InterPro" id="IPR036365">
    <property type="entry name" value="PGBD-like_sf"/>
</dbReference>
<protein>
    <submittedName>
        <fullName evidence="3">N acetylmuramidase</fullName>
    </submittedName>
</protein>
<dbReference type="InterPro" id="IPR009045">
    <property type="entry name" value="Zn_M74/Hedgehog-like"/>
</dbReference>
<dbReference type="InterPro" id="IPR036366">
    <property type="entry name" value="PGBDSf"/>
</dbReference>
<dbReference type="InterPro" id="IPR002477">
    <property type="entry name" value="Peptidoglycan-bd-like"/>
</dbReference>
<dbReference type="CDD" id="cd14845">
    <property type="entry name" value="L-Ala-D-Glu_peptidase_like"/>
    <property type="match status" value="1"/>
</dbReference>
<dbReference type="GO" id="GO:0008233">
    <property type="term" value="F:peptidase activity"/>
    <property type="evidence" value="ECO:0007669"/>
    <property type="project" value="InterPro"/>
</dbReference>
<dbReference type="InterPro" id="IPR039561">
    <property type="entry name" value="Peptidase_M15C"/>
</dbReference>
<dbReference type="Gene3D" id="3.30.1380.10">
    <property type="match status" value="1"/>
</dbReference>
<dbReference type="Pfam" id="PF01471">
    <property type="entry name" value="PG_binding_1"/>
    <property type="match status" value="1"/>
</dbReference>
<dbReference type="SUPFAM" id="SSF55166">
    <property type="entry name" value="Hedgehog/DD-peptidase"/>
    <property type="match status" value="1"/>
</dbReference>
<feature type="domain" description="Peptidase M15C" evidence="2">
    <location>
        <begin position="62"/>
        <end position="129"/>
    </location>
</feature>
<accession>A0A8S5S7H1</accession>
<sequence>MRDVKALHPDLEEKIAQLQKKCADAGITIGIGECLRTKAEQDALYAQGRTTPGKIVTKAKGNTYSSMHQWGVAFDFYLKMDVDGDGSVPDDAFNNSTELFNKVGKIGQSIGLEWGGAWKSMKDFPHFQLPNWGSTPAKLKRLYGTPEKFMATWKKKGQTVTESNKITTTTKESEDYNMKTIKKGSKGNAVKVWQIIIGAAADGIFGSGTESATKTWQSNHGLTADGIVGAKSWKAGLEAL</sequence>
<name>A0A8S5S7H1_9CAUD</name>
<dbReference type="SUPFAM" id="SSF47090">
    <property type="entry name" value="PGBD-like"/>
    <property type="match status" value="1"/>
</dbReference>
<dbReference type="EMBL" id="BK032549">
    <property type="protein sequence ID" value="DAF46988.1"/>
    <property type="molecule type" value="Genomic_DNA"/>
</dbReference>
<reference evidence="3" key="1">
    <citation type="journal article" date="2021" name="Proc. Natl. Acad. Sci. U.S.A.">
        <title>A Catalog of Tens of Thousands of Viruses from Human Metagenomes Reveals Hidden Associations with Chronic Diseases.</title>
        <authorList>
            <person name="Tisza M.J."/>
            <person name="Buck C.B."/>
        </authorList>
    </citation>
    <scope>NUCLEOTIDE SEQUENCE</scope>
    <source>
        <strain evidence="3">CtnzH2</strain>
    </source>
</reference>
<evidence type="ECO:0000259" key="2">
    <source>
        <dbReference type="Pfam" id="PF13539"/>
    </source>
</evidence>
<evidence type="ECO:0000313" key="3">
    <source>
        <dbReference type="EMBL" id="DAF46988.1"/>
    </source>
</evidence>